<proteinExistence type="predicted"/>
<accession>A0A0M4NTJ3</accession>
<evidence type="ECO:0000313" key="2">
    <source>
        <dbReference type="Proteomes" id="UP000056502"/>
    </source>
</evidence>
<evidence type="ECO:0000313" key="1">
    <source>
        <dbReference type="EMBL" id="ALE37962.1"/>
    </source>
</evidence>
<gene>
    <name evidence="1" type="ORF">G436_0744</name>
</gene>
<sequence length="43" mass="5255">MWELIQSLITRTYKNNAMMSLFQKLECGIFFKKAKNFQIRRNL</sequence>
<protein>
    <submittedName>
        <fullName evidence="1">Uncharacterized protein</fullName>
    </submittedName>
</protein>
<dbReference type="EMBL" id="CP012603">
    <property type="protein sequence ID" value="ALE37962.1"/>
    <property type="molecule type" value="Genomic_DNA"/>
</dbReference>
<name>A0A0M4NTJ3_LEPIR</name>
<organism evidence="1">
    <name type="scientific">Leptospira interrogans serovar Hardjo str. Norma</name>
    <dbReference type="NCBI Taxonomy" id="1279460"/>
    <lineage>
        <taxon>Bacteria</taxon>
        <taxon>Pseudomonadati</taxon>
        <taxon>Spirochaetota</taxon>
        <taxon>Spirochaetia</taxon>
        <taxon>Leptospirales</taxon>
        <taxon>Leptospiraceae</taxon>
        <taxon>Leptospira</taxon>
    </lineage>
</organism>
<dbReference type="Proteomes" id="UP000056502">
    <property type="component" value="Chromosome I"/>
</dbReference>
<dbReference type="AlphaFoldDB" id="A0A0M4NTJ3"/>
<reference evidence="1 2" key="1">
    <citation type="journal article" date="2015" name="Genome Announc.">
        <title>Whole-Genome Sequence of Leptospira interrogans Serovar Hardjo Subtype Hardjoprajitno Strain Norma, Isolated from Cattle in a Leptospirosis Outbreak in Brazil.</title>
        <authorList>
            <person name="Cosate M.R."/>
            <person name="Soares S.C."/>
            <person name="Mendes T.A."/>
            <person name="Raittz R.T."/>
            <person name="Moreira E.C."/>
            <person name="Leite R."/>
            <person name="Fernandes G.R."/>
            <person name="Haddad J.P."/>
            <person name="Ortega J.M."/>
        </authorList>
    </citation>
    <scope>NUCLEOTIDE SEQUENCE [LARGE SCALE GENOMIC DNA]</scope>
    <source>
        <strain evidence="1 2">Norma</strain>
    </source>
</reference>